<keyword evidence="11" id="KW-0963">Cytoplasm</keyword>
<evidence type="ECO:0000256" key="24">
    <source>
        <dbReference type="ARBA" id="ARBA00023180"/>
    </source>
</evidence>
<reference evidence="44" key="1">
    <citation type="journal article" date="2013" name="Science">
        <title>Comparative analysis of bat genomes provides insight into the evolution of flight and immunity.</title>
        <authorList>
            <person name="Zhang G."/>
            <person name="Cowled C."/>
            <person name="Shi Z."/>
            <person name="Huang Z."/>
            <person name="Bishop-Lilly K.A."/>
            <person name="Fang X."/>
            <person name="Wynne J.W."/>
            <person name="Xiong Z."/>
            <person name="Baker M.L."/>
            <person name="Zhao W."/>
            <person name="Tachedjian M."/>
            <person name="Zhu Y."/>
            <person name="Zhou P."/>
            <person name="Jiang X."/>
            <person name="Ng J."/>
            <person name="Yang L."/>
            <person name="Wu L."/>
            <person name="Xiao J."/>
            <person name="Feng Y."/>
            <person name="Chen Y."/>
            <person name="Sun X."/>
            <person name="Zhang Y."/>
            <person name="Marsh G.A."/>
            <person name="Crameri G."/>
            <person name="Broder C.C."/>
            <person name="Frey K.G."/>
            <person name="Wang L.F."/>
            <person name="Wang J."/>
        </authorList>
    </citation>
    <scope>NUCLEOTIDE SEQUENCE [LARGE SCALE GENOMIC DNA]</scope>
</reference>
<comment type="subunit">
    <text evidence="33">Homodimer. Interacts with TLR4, TICAM1, IRF3 and IRF7 in response to LPS. Interacts with IL1R1, IL1RAP, IRAK2, IRAK3 and TRAF6. Interacts with protein kinase-inactive mutants of IRAK1 and IRAK4. Isoform 1 interacts with isoform 2; the interaction occurs in late endosomes and disrupts the interaction between isoform 1 and TICAM1. Interacts with MYD88; the interaction decreases after IL-18 stimulation in a time-dependent manner. Interacts with IL18R1 and IL18RAP. Interacts with TLR2. Interacts with RAB11FIP2.</text>
</comment>
<dbReference type="PANTHER" id="PTHR47230:SF2">
    <property type="entry name" value="TIR DOMAIN-CONTAINING ADAPTER MOLECULE 2"/>
    <property type="match status" value="1"/>
</dbReference>
<dbReference type="GO" id="GO:0005789">
    <property type="term" value="C:endoplasmic reticulum membrane"/>
    <property type="evidence" value="ECO:0007669"/>
    <property type="project" value="UniProtKB-SubCell"/>
</dbReference>
<comment type="function">
    <text evidence="30">Potential role in vesicular protein trafficking, mainly in the early secretory pathway. Appears to play a role in the biosynthesis of secreted cargo including processing and post-translational modifications.</text>
</comment>
<keyword evidence="23" id="KW-0472">Membrane</keyword>
<dbReference type="STRING" id="9402.L5KLC8"/>
<comment type="function">
    <text evidence="29">Functions as a sorting adapter in different signaling pathways to facilitate downstream signaling leading to type I interferon induction. In TLR4 signaling, physically bridges TLR4 and TICAM1 and functionally transmits signal to TICAM1 in early endosomes after endocytosis of TLR4. In TLR2 signaling, physically bridges TLR2 and MYD88 and is required for the TLR2-dependent movement of MYD88 to endosomes following ligand engagement. Involved in IL-18 signaling and is proposed to function as a sorting adapter for MYD88 in IL-18 signaling during adaptive immune response. Forms a complex with RAB11FIP2 that is recruited to the phagosomes to promote the activation of the actin-regulatory GTPases RAC1 and CDC42 and subsequent phagocytosis of Gram-negative bacteria.</text>
</comment>
<evidence type="ECO:0000256" key="40">
    <source>
        <dbReference type="SAM" id="SignalP"/>
    </source>
</evidence>
<evidence type="ECO:0000256" key="39">
    <source>
        <dbReference type="SAM" id="MobiDB-lite"/>
    </source>
</evidence>
<proteinExistence type="inferred from homology"/>
<evidence type="ECO:0000256" key="32">
    <source>
        <dbReference type="ARBA" id="ARBA00060446"/>
    </source>
</evidence>
<evidence type="ECO:0000256" key="20">
    <source>
        <dbReference type="ARBA" id="ARBA00022927"/>
    </source>
</evidence>
<keyword evidence="15" id="KW-0519">Myristate</keyword>
<evidence type="ECO:0000256" key="18">
    <source>
        <dbReference type="ARBA" id="ARBA00022824"/>
    </source>
</evidence>
<comment type="similarity">
    <text evidence="8">Belongs to the EMP24/GP25L family.</text>
</comment>
<dbReference type="EMBL" id="KB030673">
    <property type="protein sequence ID" value="ELK11576.1"/>
    <property type="molecule type" value="Genomic_DNA"/>
</dbReference>
<keyword evidence="14 43" id="KW-0812">Transmembrane</keyword>
<evidence type="ECO:0000256" key="14">
    <source>
        <dbReference type="ARBA" id="ARBA00022692"/>
    </source>
</evidence>
<dbReference type="Pfam" id="PF01105">
    <property type="entry name" value="EMP24_GP25L"/>
    <property type="match status" value="1"/>
</dbReference>
<evidence type="ECO:0000256" key="36">
    <source>
        <dbReference type="ARBA" id="ARBA00075157"/>
    </source>
</evidence>
<keyword evidence="13" id="KW-0399">Innate immunity</keyword>
<dbReference type="GO" id="GO:0035666">
    <property type="term" value="P:TRIF-dependent toll-like receptor signaling pathway"/>
    <property type="evidence" value="ECO:0007669"/>
    <property type="project" value="InterPro"/>
</dbReference>
<evidence type="ECO:0000256" key="5">
    <source>
        <dbReference type="ARBA" id="ARBA00004412"/>
    </source>
</evidence>
<dbReference type="GO" id="GO:0015031">
    <property type="term" value="P:protein transport"/>
    <property type="evidence" value="ECO:0007669"/>
    <property type="project" value="UniProtKB-KW"/>
</dbReference>
<dbReference type="InterPro" id="IPR036598">
    <property type="entry name" value="GOLD_dom_sf"/>
</dbReference>
<evidence type="ECO:0000256" key="35">
    <source>
        <dbReference type="ARBA" id="ARBA00072691"/>
    </source>
</evidence>
<evidence type="ECO:0000259" key="41">
    <source>
        <dbReference type="PROSITE" id="PS50104"/>
    </source>
</evidence>
<evidence type="ECO:0000256" key="33">
    <source>
        <dbReference type="ARBA" id="ARBA00063028"/>
    </source>
</evidence>
<evidence type="ECO:0000256" key="28">
    <source>
        <dbReference type="ARBA" id="ARBA00023329"/>
    </source>
</evidence>
<dbReference type="Proteomes" id="UP000010552">
    <property type="component" value="Unassembled WGS sequence"/>
</dbReference>
<evidence type="ECO:0000256" key="10">
    <source>
        <dbReference type="ARBA" id="ARBA00022475"/>
    </source>
</evidence>
<keyword evidence="44" id="KW-1185">Reference proteome</keyword>
<feature type="signal peptide" evidence="40">
    <location>
        <begin position="1"/>
        <end position="34"/>
    </location>
</feature>
<dbReference type="GO" id="GO:0005770">
    <property type="term" value="C:late endosome"/>
    <property type="evidence" value="ECO:0007669"/>
    <property type="project" value="UniProtKB-SubCell"/>
</dbReference>
<evidence type="ECO:0000256" key="29">
    <source>
        <dbReference type="ARBA" id="ARBA00056963"/>
    </source>
</evidence>
<dbReference type="InterPro" id="IPR046946">
    <property type="entry name" value="TCAM1/2"/>
</dbReference>
<dbReference type="GO" id="GO:0005794">
    <property type="term" value="C:Golgi apparatus"/>
    <property type="evidence" value="ECO:0007669"/>
    <property type="project" value="UniProtKB-SubCell"/>
</dbReference>
<evidence type="ECO:0000313" key="44">
    <source>
        <dbReference type="Proteomes" id="UP000010552"/>
    </source>
</evidence>
<evidence type="ECO:0000256" key="37">
    <source>
        <dbReference type="ARBA" id="ARBA00080195"/>
    </source>
</evidence>
<dbReference type="SMART" id="SM01190">
    <property type="entry name" value="EMP24_GP25L"/>
    <property type="match status" value="1"/>
</dbReference>
<dbReference type="GO" id="GO:0030663">
    <property type="term" value="C:COPI-coated vesicle membrane"/>
    <property type="evidence" value="ECO:0007669"/>
    <property type="project" value="UniProtKB-SubCell"/>
</dbReference>
<evidence type="ECO:0000256" key="22">
    <source>
        <dbReference type="ARBA" id="ARBA00023034"/>
    </source>
</evidence>
<dbReference type="Gene3D" id="3.40.50.10140">
    <property type="entry name" value="Toll/interleukin-1 receptor homology (TIR) domain"/>
    <property type="match status" value="1"/>
</dbReference>
<evidence type="ECO:0000256" key="3">
    <source>
        <dbReference type="ARBA" id="ARBA00004231"/>
    </source>
</evidence>
<feature type="compositionally biased region" description="Low complexity" evidence="39">
    <location>
        <begin position="260"/>
        <end position="270"/>
    </location>
</feature>
<dbReference type="Gene3D" id="2.60.120.680">
    <property type="entry name" value="GOLD domain"/>
    <property type="match status" value="1"/>
</dbReference>
<dbReference type="InterPro" id="IPR000157">
    <property type="entry name" value="TIR_dom"/>
</dbReference>
<evidence type="ECO:0000256" key="15">
    <source>
        <dbReference type="ARBA" id="ARBA00022707"/>
    </source>
</evidence>
<keyword evidence="9" id="KW-0813">Transport</keyword>
<evidence type="ECO:0000256" key="17">
    <source>
        <dbReference type="ARBA" id="ARBA00022753"/>
    </source>
</evidence>
<dbReference type="GO" id="GO:0045087">
    <property type="term" value="P:innate immune response"/>
    <property type="evidence" value="ECO:0007669"/>
    <property type="project" value="UniProtKB-KW"/>
</dbReference>
<keyword evidence="26" id="KW-0966">Cell projection</keyword>
<keyword evidence="27" id="KW-0449">Lipoprotein</keyword>
<keyword evidence="20" id="KW-0653">Protein transport</keyword>
<dbReference type="GO" id="GO:0043123">
    <property type="term" value="P:positive regulation of canonical NF-kappaB signal transduction"/>
    <property type="evidence" value="ECO:0007669"/>
    <property type="project" value="TreeGrafter"/>
</dbReference>
<feature type="domain" description="TIR" evidence="41">
    <location>
        <begin position="317"/>
        <end position="454"/>
    </location>
</feature>
<feature type="compositionally biased region" description="Basic and acidic residues" evidence="39">
    <location>
        <begin position="271"/>
        <end position="291"/>
    </location>
</feature>
<dbReference type="GO" id="GO:0012507">
    <property type="term" value="C:ER to Golgi transport vesicle membrane"/>
    <property type="evidence" value="ECO:0007669"/>
    <property type="project" value="UniProtKB-SubCell"/>
</dbReference>
<dbReference type="SUPFAM" id="SSF52200">
    <property type="entry name" value="Toll/Interleukin receptor TIR domain"/>
    <property type="match status" value="1"/>
</dbReference>
<evidence type="ECO:0000256" key="4">
    <source>
        <dbReference type="ARBA" id="ARBA00004236"/>
    </source>
</evidence>
<evidence type="ECO:0000256" key="13">
    <source>
        <dbReference type="ARBA" id="ARBA00022588"/>
    </source>
</evidence>
<evidence type="ECO:0000256" key="31">
    <source>
        <dbReference type="ARBA" id="ARBA00060424"/>
    </source>
</evidence>
<dbReference type="AlphaFoldDB" id="L5KLC8"/>
<evidence type="ECO:0000256" key="12">
    <source>
        <dbReference type="ARBA" id="ARBA00022553"/>
    </source>
</evidence>
<evidence type="ECO:0000259" key="42">
    <source>
        <dbReference type="PROSITE" id="PS50866"/>
    </source>
</evidence>
<dbReference type="GO" id="GO:0032481">
    <property type="term" value="P:positive regulation of type I interferon production"/>
    <property type="evidence" value="ECO:0007669"/>
    <property type="project" value="TreeGrafter"/>
</dbReference>
<name>L5KLC8_PTEAL</name>
<feature type="chain" id="PRO_5003969333" description="TIR domain-containing adapter molecule 2" evidence="40">
    <location>
        <begin position="35"/>
        <end position="488"/>
    </location>
</feature>
<dbReference type="GO" id="GO:0006909">
    <property type="term" value="P:phagocytosis"/>
    <property type="evidence" value="ECO:0007669"/>
    <property type="project" value="UniProtKB-ARBA"/>
</dbReference>
<keyword evidence="17" id="KW-0967">Endosome</keyword>
<evidence type="ECO:0000313" key="43">
    <source>
        <dbReference type="EMBL" id="ELK11576.1"/>
    </source>
</evidence>
<keyword evidence="24" id="KW-0325">Glycoprotein</keyword>
<keyword evidence="21" id="KW-1133">Transmembrane helix</keyword>
<evidence type="ECO:0000256" key="2">
    <source>
        <dbReference type="ARBA" id="ARBA00004151"/>
    </source>
</evidence>
<comment type="subcellular location">
    <subcellularLocation>
        <location evidence="4">Cell membrane</location>
    </subcellularLocation>
    <subcellularLocation>
        <location evidence="3">Cell projection</location>
        <location evidence="3">Phagocytic cup</location>
    </subcellularLocation>
    <subcellularLocation>
        <location evidence="31">Cytoplasmic vesicle</location>
        <location evidence="31">COPI-coated vesicle membrane</location>
        <topology evidence="31">Single-pass type I membrane protein</topology>
    </subcellularLocation>
    <subcellularLocation>
        <location evidence="32">Cytoplasmic vesicle</location>
        <location evidence="32">COPII-coated vesicle membrane</location>
        <topology evidence="32">Single-pass type I membrane protein</topology>
    </subcellularLocation>
    <subcellularLocation>
        <location evidence="5">Early endosome</location>
    </subcellularLocation>
    <subcellularLocation>
        <location evidence="1">Endoplasmic reticulum membrane</location>
        <topology evidence="1">Single-pass type I membrane protein</topology>
    </subcellularLocation>
    <subcellularLocation>
        <location evidence="2">Endoplasmic reticulum-Golgi intermediate compartment membrane</location>
        <topology evidence="2">Single-pass type I membrane protein</topology>
    </subcellularLocation>
    <subcellularLocation>
        <location evidence="7">Golgi apparatus</location>
        <location evidence="7">cis-Golgi network membrane</location>
        <topology evidence="7">Single-pass type I membrane protein</topology>
    </subcellularLocation>
    <subcellularLocation>
        <location evidence="6">Late endosome</location>
    </subcellularLocation>
</comment>
<keyword evidence="19" id="KW-0391">Immunity</keyword>
<keyword evidence="18" id="KW-0256">Endoplasmic reticulum</keyword>
<evidence type="ECO:0000256" key="1">
    <source>
        <dbReference type="ARBA" id="ARBA00004115"/>
    </source>
</evidence>
<evidence type="ECO:0000256" key="30">
    <source>
        <dbReference type="ARBA" id="ARBA00059266"/>
    </source>
</evidence>
<dbReference type="FunFam" id="2.60.120.680:FF:000013">
    <property type="entry name" value="Transmembrane emp24 domain containing 3"/>
    <property type="match status" value="1"/>
</dbReference>
<dbReference type="InParanoid" id="L5KLC8"/>
<keyword evidence="10" id="KW-1003">Cell membrane</keyword>
<dbReference type="PANTHER" id="PTHR47230">
    <property type="entry name" value="TIR DOMAIN-CONTAINING ADAPTER MOLECULE 1"/>
    <property type="match status" value="1"/>
</dbReference>
<dbReference type="Pfam" id="PF13676">
    <property type="entry name" value="TIR_2"/>
    <property type="match status" value="1"/>
</dbReference>
<dbReference type="InterPro" id="IPR035897">
    <property type="entry name" value="Toll_tir_struct_dom_sf"/>
</dbReference>
<keyword evidence="25" id="KW-0395">Inflammatory response</keyword>
<evidence type="ECO:0000256" key="8">
    <source>
        <dbReference type="ARBA" id="ARBA00007104"/>
    </source>
</evidence>
<keyword evidence="16 40" id="KW-0732">Signal</keyword>
<dbReference type="GO" id="GO:0006954">
    <property type="term" value="P:inflammatory response"/>
    <property type="evidence" value="ECO:0007669"/>
    <property type="project" value="UniProtKB-KW"/>
</dbReference>
<evidence type="ECO:0000256" key="6">
    <source>
        <dbReference type="ARBA" id="ARBA00004603"/>
    </source>
</evidence>
<feature type="domain" description="GOLD" evidence="42">
    <location>
        <begin position="46"/>
        <end position="128"/>
    </location>
</feature>
<evidence type="ECO:0000256" key="27">
    <source>
        <dbReference type="ARBA" id="ARBA00023288"/>
    </source>
</evidence>
<evidence type="ECO:0000256" key="19">
    <source>
        <dbReference type="ARBA" id="ARBA00022859"/>
    </source>
</evidence>
<evidence type="ECO:0000256" key="9">
    <source>
        <dbReference type="ARBA" id="ARBA00022448"/>
    </source>
</evidence>
<dbReference type="GO" id="GO:0005769">
    <property type="term" value="C:early endosome"/>
    <property type="evidence" value="ECO:0007669"/>
    <property type="project" value="UniProtKB-SubCell"/>
</dbReference>
<evidence type="ECO:0000256" key="21">
    <source>
        <dbReference type="ARBA" id="ARBA00022989"/>
    </source>
</evidence>
<protein>
    <recommendedName>
        <fullName evidence="35">TIR domain-containing adapter molecule 2</fullName>
    </recommendedName>
    <alternativeName>
        <fullName evidence="37">TRIF-related adapter molecule</fullName>
    </alternativeName>
    <alternativeName>
        <fullName evidence="34">Transmembrane emp24 domain-containing protein 7</fullName>
    </alternativeName>
    <alternativeName>
        <fullName evidence="36">p24 family protein gamma-3</fullName>
    </alternativeName>
    <alternativeName>
        <fullName evidence="38">p27</fullName>
    </alternativeName>
</protein>
<dbReference type="PROSITE" id="PS50104">
    <property type="entry name" value="TIR"/>
    <property type="match status" value="1"/>
</dbReference>
<evidence type="ECO:0000256" key="23">
    <source>
        <dbReference type="ARBA" id="ARBA00023136"/>
    </source>
</evidence>
<evidence type="ECO:0000256" key="7">
    <source>
        <dbReference type="ARBA" id="ARBA00004619"/>
    </source>
</evidence>
<accession>L5KLC8</accession>
<evidence type="ECO:0000256" key="34">
    <source>
        <dbReference type="ARBA" id="ARBA00068790"/>
    </source>
</evidence>
<dbReference type="InterPro" id="IPR009038">
    <property type="entry name" value="GOLD_dom"/>
</dbReference>
<gene>
    <name evidence="43" type="ORF">PAL_GLEAN10025052</name>
</gene>
<dbReference type="PROSITE" id="PS50866">
    <property type="entry name" value="GOLD"/>
    <property type="match status" value="1"/>
</dbReference>
<evidence type="ECO:0000256" key="26">
    <source>
        <dbReference type="ARBA" id="ARBA00023273"/>
    </source>
</evidence>
<evidence type="ECO:0000256" key="16">
    <source>
        <dbReference type="ARBA" id="ARBA00022729"/>
    </source>
</evidence>
<dbReference type="SUPFAM" id="SSF101576">
    <property type="entry name" value="Supernatant protein factor (SPF), C-terminal domain"/>
    <property type="match status" value="1"/>
</dbReference>
<dbReference type="GO" id="GO:0033116">
    <property type="term" value="C:endoplasmic reticulum-Golgi intermediate compartment membrane"/>
    <property type="evidence" value="ECO:0007669"/>
    <property type="project" value="UniProtKB-SubCell"/>
</dbReference>
<dbReference type="eggNOG" id="KOG1693">
    <property type="taxonomic scope" value="Eukaryota"/>
</dbReference>
<keyword evidence="28" id="KW-0968">Cytoplasmic vesicle</keyword>
<dbReference type="GO" id="GO:0071651">
    <property type="term" value="P:positive regulation of chemokine (C-C motif) ligand 5 production"/>
    <property type="evidence" value="ECO:0007669"/>
    <property type="project" value="UniProtKB-ARBA"/>
</dbReference>
<sequence>MPRLGSAQRWAAAVGRWGCRLLALLLLVPGPSSASEITFELPDNAKQCFYEDITQGTKCTLEFQVITGGHYDVDCRLEDPDGNVLYKEMKKQYDSFTFTASRNGTYKFCFSNEFSTFTHKTVYFDFQVGEDPPLFPSENRVSALTQMESACVSIHEALKSVIDYQTHFRLREAQGRSRAEDLNTRVAYCCPSAAGHGAQDGSGLRQPAHSAMVPYSEGKIYAAFCFSFTHKFELASDFHPSSRYSSKPWDYMSVCLLDSPSSSKSHSVDTSQRHHESDSKKSEISLRDVAEHSNTTEVPTGEQEGTEGAEEMPEEQAEEEVFLKFVILHAEDDTDEALRVQDLLQNDFGIRPGIIFAEMPCGRQHLQNLDDAVNGSAWTILLLTENFLRDTWCKFQFYTSLMNSVNRHHKYNSVIPMRPLNNPLPREKTPFALRTINALEEESRGFPTQLSLVSQLSLPQSCTTVIPVSGTMDRHGSIWPNDKSDPPK</sequence>
<evidence type="ECO:0000256" key="38">
    <source>
        <dbReference type="ARBA" id="ARBA00080822"/>
    </source>
</evidence>
<feature type="compositionally biased region" description="Acidic residues" evidence="39">
    <location>
        <begin position="304"/>
        <end position="315"/>
    </location>
</feature>
<feature type="region of interest" description="Disordered" evidence="39">
    <location>
        <begin position="260"/>
        <end position="315"/>
    </location>
</feature>
<dbReference type="GO" id="GO:0035591">
    <property type="term" value="F:signaling adaptor activity"/>
    <property type="evidence" value="ECO:0007669"/>
    <property type="project" value="TreeGrafter"/>
</dbReference>
<keyword evidence="12" id="KW-0597">Phosphoprotein</keyword>
<dbReference type="FunFam" id="3.40.50.10140:FF:000014">
    <property type="entry name" value="TIR domain-containing adapter molecule 2"/>
    <property type="match status" value="1"/>
</dbReference>
<dbReference type="GO" id="GO:2000494">
    <property type="term" value="P:positive regulation of interleukin-18-mediated signaling pathway"/>
    <property type="evidence" value="ECO:0007669"/>
    <property type="project" value="UniProtKB-ARBA"/>
</dbReference>
<dbReference type="GO" id="GO:0001891">
    <property type="term" value="C:phagocytic cup"/>
    <property type="evidence" value="ECO:0007669"/>
    <property type="project" value="UniProtKB-SubCell"/>
</dbReference>
<evidence type="ECO:0000256" key="25">
    <source>
        <dbReference type="ARBA" id="ARBA00023198"/>
    </source>
</evidence>
<keyword evidence="22" id="KW-0333">Golgi apparatus</keyword>
<organism evidence="43 44">
    <name type="scientific">Pteropus alecto</name>
    <name type="common">Black flying fox</name>
    <dbReference type="NCBI Taxonomy" id="9402"/>
    <lineage>
        <taxon>Eukaryota</taxon>
        <taxon>Metazoa</taxon>
        <taxon>Chordata</taxon>
        <taxon>Craniata</taxon>
        <taxon>Vertebrata</taxon>
        <taxon>Euteleostomi</taxon>
        <taxon>Mammalia</taxon>
        <taxon>Eutheria</taxon>
        <taxon>Laurasiatheria</taxon>
        <taxon>Chiroptera</taxon>
        <taxon>Yinpterochiroptera</taxon>
        <taxon>Pteropodoidea</taxon>
        <taxon>Pteropodidae</taxon>
        <taxon>Pteropodinae</taxon>
        <taxon>Pteropus</taxon>
    </lineage>
</organism>
<evidence type="ECO:0000256" key="11">
    <source>
        <dbReference type="ARBA" id="ARBA00022490"/>
    </source>
</evidence>